<organism evidence="2 3">
    <name type="scientific">Aureococcus anophagefferens</name>
    <name type="common">Harmful bloom alga</name>
    <dbReference type="NCBI Taxonomy" id="44056"/>
    <lineage>
        <taxon>Eukaryota</taxon>
        <taxon>Sar</taxon>
        <taxon>Stramenopiles</taxon>
        <taxon>Ochrophyta</taxon>
        <taxon>Pelagophyceae</taxon>
        <taxon>Pelagomonadales</taxon>
        <taxon>Pelagomonadaceae</taxon>
        <taxon>Aureococcus</taxon>
    </lineage>
</organism>
<accession>A0ABR1GA83</accession>
<reference evidence="2 3" key="1">
    <citation type="submission" date="2024-03" db="EMBL/GenBank/DDBJ databases">
        <title>Aureococcus anophagefferens CCMP1851 and Kratosvirus quantuckense: Draft genome of a second virus-susceptible host strain in the model system.</title>
        <authorList>
            <person name="Chase E."/>
            <person name="Truchon A.R."/>
            <person name="Schepens W."/>
            <person name="Wilhelm S.W."/>
        </authorList>
    </citation>
    <scope>NUCLEOTIDE SEQUENCE [LARGE SCALE GENOMIC DNA]</scope>
    <source>
        <strain evidence="2 3">CCMP1851</strain>
    </source>
</reference>
<evidence type="ECO:0000313" key="2">
    <source>
        <dbReference type="EMBL" id="KAK7250161.1"/>
    </source>
</evidence>
<gene>
    <name evidence="2" type="ORF">SO694_0000651</name>
</gene>
<keyword evidence="3" id="KW-1185">Reference proteome</keyword>
<evidence type="ECO:0000313" key="3">
    <source>
        <dbReference type="Proteomes" id="UP001363151"/>
    </source>
</evidence>
<sequence>MIARPKISRNKWKLAEIGAFEVGNFALLCCPGRRRRRGARARSGPGTPWPPRAPSCP</sequence>
<comment type="caution">
    <text evidence="2">The sequence shown here is derived from an EMBL/GenBank/DDBJ whole genome shotgun (WGS) entry which is preliminary data.</text>
</comment>
<dbReference type="EMBL" id="JBBJCI010000038">
    <property type="protein sequence ID" value="KAK7250161.1"/>
    <property type="molecule type" value="Genomic_DNA"/>
</dbReference>
<dbReference type="Proteomes" id="UP001363151">
    <property type="component" value="Unassembled WGS sequence"/>
</dbReference>
<proteinExistence type="predicted"/>
<name>A0ABR1GA83_AURAN</name>
<feature type="compositionally biased region" description="Pro residues" evidence="1">
    <location>
        <begin position="47"/>
        <end position="57"/>
    </location>
</feature>
<feature type="region of interest" description="Disordered" evidence="1">
    <location>
        <begin position="35"/>
        <end position="57"/>
    </location>
</feature>
<protein>
    <submittedName>
        <fullName evidence="2">Uncharacterized protein</fullName>
    </submittedName>
</protein>
<evidence type="ECO:0000256" key="1">
    <source>
        <dbReference type="SAM" id="MobiDB-lite"/>
    </source>
</evidence>